<evidence type="ECO:0000256" key="1">
    <source>
        <dbReference type="SAM" id="MobiDB-lite"/>
    </source>
</evidence>
<dbReference type="AlphaFoldDB" id="A0A7G2F0L3"/>
<sequence length="583" mass="66255">MSWISPLRDATALIPKETSRYKSKSKNQFLSLIFIANHSSTTTGGSGECRGGTPVPHHGTTGHATKTEPEINHCVDASRVGTIRSVSRSDRWGKPIPIHFPERRVTGSGYEKRIIRGIPYHYLNREVISHIGRSLGNLLDVDYDAETAARVEYVRAGDNTLLRFRYERLRGFCEVCGMLTHDKDACVIQNGGEEQHSEDDEENGGPDREDQNAEVEEDEMDVPHETLAEFQDMEAARYSMFQGEMETSELFNPIPPFENATGDIPGSSSHPIAENVLQPGLDLFNGVNRGYVLMDVAADRGKRKRDDTMEAAEDQEQSKMVIREMGESSGCSGSQDQPNNVGRVRRLKEIKKKFSPNIIVLMETKQRNDIVKDVCSEVGYDRVVTVPPDGLSGGIALIVVDRDGFSDAIRRSWNKRFDNHDDTLRARLTECRRAISQWKRRYRSNAKEDIALLKKRIDRAHTDGSSIQRIWALRLQLSKAYADEEEFWRLKSRKTWLASGDRNTKYFFASTKIRKSRNRMHSIFDDDGVEHRGDSNIGKVAQHFFSNLFHNDLTTNNNHYHVLNGFTQRVTSDMNDDLTKRIT</sequence>
<organism evidence="3 4">
    <name type="scientific">Arabidopsis thaliana</name>
    <name type="common">Mouse-ear cress</name>
    <dbReference type="NCBI Taxonomy" id="3702"/>
    <lineage>
        <taxon>Eukaryota</taxon>
        <taxon>Viridiplantae</taxon>
        <taxon>Streptophyta</taxon>
        <taxon>Embryophyta</taxon>
        <taxon>Tracheophyta</taxon>
        <taxon>Spermatophyta</taxon>
        <taxon>Magnoliopsida</taxon>
        <taxon>eudicotyledons</taxon>
        <taxon>Gunneridae</taxon>
        <taxon>Pentapetalae</taxon>
        <taxon>rosids</taxon>
        <taxon>malvids</taxon>
        <taxon>Brassicales</taxon>
        <taxon>Brassicaceae</taxon>
        <taxon>Camelineae</taxon>
        <taxon>Arabidopsis</taxon>
    </lineage>
</organism>
<dbReference type="Pfam" id="PF14392">
    <property type="entry name" value="zf-CCHC_4"/>
    <property type="match status" value="1"/>
</dbReference>
<feature type="region of interest" description="Disordered" evidence="1">
    <location>
        <begin position="192"/>
        <end position="221"/>
    </location>
</feature>
<evidence type="ECO:0000313" key="4">
    <source>
        <dbReference type="Proteomes" id="UP000516314"/>
    </source>
</evidence>
<dbReference type="InterPro" id="IPR025836">
    <property type="entry name" value="Zn_knuckle_CX2CX4HX4C"/>
</dbReference>
<evidence type="ECO:0000259" key="2">
    <source>
        <dbReference type="Pfam" id="PF14392"/>
    </source>
</evidence>
<accession>A0A7G2F0L3</accession>
<dbReference type="Proteomes" id="UP000516314">
    <property type="component" value="Chromosome 4"/>
</dbReference>
<protein>
    <submittedName>
        <fullName evidence="3">(thale cress) hypothetical protein</fullName>
    </submittedName>
</protein>
<dbReference type="EMBL" id="LR881469">
    <property type="protein sequence ID" value="CAD5327213.1"/>
    <property type="molecule type" value="Genomic_DNA"/>
</dbReference>
<feature type="compositionally biased region" description="Low complexity" evidence="1">
    <location>
        <begin position="51"/>
        <end position="64"/>
    </location>
</feature>
<name>A0A7G2F0L3_ARATH</name>
<proteinExistence type="predicted"/>
<reference evidence="3 4" key="1">
    <citation type="submission" date="2020-09" db="EMBL/GenBank/DDBJ databases">
        <authorList>
            <person name="Ashkenazy H."/>
        </authorList>
    </citation>
    <scope>NUCLEOTIDE SEQUENCE [LARGE SCALE GENOMIC DNA]</scope>
    <source>
        <strain evidence="4">cv. Cdm-0</strain>
    </source>
</reference>
<evidence type="ECO:0000313" key="3">
    <source>
        <dbReference type="EMBL" id="CAD5327213.1"/>
    </source>
</evidence>
<gene>
    <name evidence="3" type="ORF">AT9943_LOCUS14922</name>
</gene>
<feature type="domain" description="Zinc knuckle CX2CX4HX4C" evidence="2">
    <location>
        <begin position="156"/>
        <end position="186"/>
    </location>
</feature>
<feature type="region of interest" description="Disordered" evidence="1">
    <location>
        <begin position="42"/>
        <end position="66"/>
    </location>
</feature>